<evidence type="ECO:0000313" key="3">
    <source>
        <dbReference type="EMBL" id="KAF9885281.1"/>
    </source>
</evidence>
<name>A0AAD4GQA0_ASPNN</name>
<proteinExistence type="predicted"/>
<evidence type="ECO:0000256" key="1">
    <source>
        <dbReference type="SAM" id="MobiDB-lite"/>
    </source>
</evidence>
<reference evidence="3" key="2">
    <citation type="submission" date="2020-02" db="EMBL/GenBank/DDBJ databases">
        <authorList>
            <person name="Gilchrist C.L.M."/>
            <person name="Chooi Y.-H."/>
        </authorList>
    </citation>
    <scope>NUCLEOTIDE SEQUENCE</scope>
    <source>
        <strain evidence="3">MST-FP2251</strain>
    </source>
</reference>
<comment type="caution">
    <text evidence="3">The sequence shown here is derived from an EMBL/GenBank/DDBJ whole genome shotgun (WGS) entry which is preliminary data.</text>
</comment>
<evidence type="ECO:0000313" key="4">
    <source>
        <dbReference type="Proteomes" id="UP001194746"/>
    </source>
</evidence>
<feature type="chain" id="PRO_5042242781" evidence="2">
    <location>
        <begin position="19"/>
        <end position="316"/>
    </location>
</feature>
<feature type="signal peptide" evidence="2">
    <location>
        <begin position="1"/>
        <end position="18"/>
    </location>
</feature>
<organism evidence="3 4">
    <name type="scientific">Aspergillus nanangensis</name>
    <dbReference type="NCBI Taxonomy" id="2582783"/>
    <lineage>
        <taxon>Eukaryota</taxon>
        <taxon>Fungi</taxon>
        <taxon>Dikarya</taxon>
        <taxon>Ascomycota</taxon>
        <taxon>Pezizomycotina</taxon>
        <taxon>Eurotiomycetes</taxon>
        <taxon>Eurotiomycetidae</taxon>
        <taxon>Eurotiales</taxon>
        <taxon>Aspergillaceae</taxon>
        <taxon>Aspergillus</taxon>
        <taxon>Aspergillus subgen. Circumdati</taxon>
    </lineage>
</organism>
<reference evidence="3" key="1">
    <citation type="journal article" date="2019" name="Beilstein J. Org. Chem.">
        <title>Nanangenines: drimane sesquiterpenoids as the dominant metabolite cohort of a novel Australian fungus, Aspergillus nanangensis.</title>
        <authorList>
            <person name="Lacey H.J."/>
            <person name="Gilchrist C.L.M."/>
            <person name="Crombie A."/>
            <person name="Kalaitzis J.A."/>
            <person name="Vuong D."/>
            <person name="Rutledge P.J."/>
            <person name="Turner P."/>
            <person name="Pitt J.I."/>
            <person name="Lacey E."/>
            <person name="Chooi Y.H."/>
            <person name="Piggott A.M."/>
        </authorList>
    </citation>
    <scope>NUCLEOTIDE SEQUENCE</scope>
    <source>
        <strain evidence="3">MST-FP2251</strain>
    </source>
</reference>
<gene>
    <name evidence="3" type="ORF">FE257_013079</name>
</gene>
<dbReference type="AlphaFoldDB" id="A0AAD4GQA0"/>
<dbReference type="EMBL" id="VCAU01000099">
    <property type="protein sequence ID" value="KAF9885281.1"/>
    <property type="molecule type" value="Genomic_DNA"/>
</dbReference>
<protein>
    <submittedName>
        <fullName evidence="3">Uncharacterized protein</fullName>
    </submittedName>
</protein>
<accession>A0AAD4GQA0</accession>
<keyword evidence="4" id="KW-1185">Reference proteome</keyword>
<dbReference type="Proteomes" id="UP001194746">
    <property type="component" value="Unassembled WGS sequence"/>
</dbReference>
<sequence length="316" mass="35947">MNPLQLLLYACLVLFACAQFPGPQKTETINGEEVWKAKPEKESDDTLIYKVNDLQGRGARPKLVYNCHKVPALCKTSRGSLNGGSTAVRHYDRDSFKERTASRRESSCPGTWLDSHTCPESDQPPEFWYQNGKTVSKWEVKMWKGQDGQGDASENQLARLTGIKHDRDGIIKEHWSKLGAKLTCDEWPAASWIEGGSGAKTYCAPLAATCNQNVKALNTEQNWQSQAHNQFLNWYKKFEPHQWDENIYQGPDLDIDLNFEIFKFDFELVNEPGTNYGTWIEAAGRKRYCFPKGVNGAADCKTEWTEDPDDFFIQES</sequence>
<keyword evidence="2" id="KW-0732">Signal</keyword>
<evidence type="ECO:0000256" key="2">
    <source>
        <dbReference type="SAM" id="SignalP"/>
    </source>
</evidence>
<feature type="region of interest" description="Disordered" evidence="1">
    <location>
        <begin position="106"/>
        <end position="125"/>
    </location>
</feature>